<evidence type="ECO:0000313" key="4">
    <source>
        <dbReference type="RefSeq" id="XP_005176801.1"/>
    </source>
</evidence>
<name>A0A1I8M1S1_MUSDO</name>
<dbReference type="VEuPathDB" id="VectorBase:MDOA000358"/>
<feature type="transmembrane region" description="Helical" evidence="1">
    <location>
        <begin position="78"/>
        <end position="103"/>
    </location>
</feature>
<dbReference type="KEGG" id="mde:101889513"/>
<keyword evidence="1" id="KW-0472">Membrane</keyword>
<dbReference type="RefSeq" id="XP_005176801.1">
    <property type="nucleotide sequence ID" value="XM_005176744.3"/>
</dbReference>
<evidence type="ECO:0000313" key="2">
    <source>
        <dbReference type="EnsemblMetazoa" id="MDOA000358-PA"/>
    </source>
</evidence>
<dbReference type="GeneID" id="101889513"/>
<reference evidence="4" key="2">
    <citation type="submission" date="2025-04" db="UniProtKB">
        <authorList>
            <consortium name="RefSeq"/>
        </authorList>
    </citation>
    <scope>IDENTIFICATION</scope>
    <source>
        <strain evidence="4">Aabys</strain>
    </source>
</reference>
<feature type="transmembrane region" description="Helical" evidence="1">
    <location>
        <begin position="115"/>
        <end position="136"/>
    </location>
</feature>
<keyword evidence="3" id="KW-1185">Reference proteome</keyword>
<reference evidence="2" key="1">
    <citation type="submission" date="2020-05" db="UniProtKB">
        <authorList>
            <consortium name="EnsemblMetazoa"/>
        </authorList>
    </citation>
    <scope>IDENTIFICATION</scope>
    <source>
        <strain evidence="2">Aabys</strain>
    </source>
</reference>
<accession>A0A1I8M1S1</accession>
<evidence type="ECO:0000313" key="3">
    <source>
        <dbReference type="Proteomes" id="UP001652621"/>
    </source>
</evidence>
<dbReference type="Proteomes" id="UP001652621">
    <property type="component" value="Unplaced"/>
</dbReference>
<sequence length="158" mass="18035">MKNLIREAVIIASFGLAYCLSCIAIECSNLYIKLSWDLPEDRRSFYIKQISTNLAKYVGGVLVCILLIWAVKKKRHFAIIPAMLCALSALGFTVFMMGYNLALLPFGHFDHIEAFVPYLGVEVLLFYILATLFGAIRREKFELLKQENPQNPNYYEAI</sequence>
<gene>
    <name evidence="2" type="primary">101889513</name>
    <name evidence="4" type="synonym">LOC101889513</name>
</gene>
<feature type="transmembrane region" description="Helical" evidence="1">
    <location>
        <begin position="54"/>
        <end position="71"/>
    </location>
</feature>
<protein>
    <submittedName>
        <fullName evidence="4">Uncharacterized protein LOC101889513</fullName>
    </submittedName>
</protein>
<keyword evidence="1" id="KW-0812">Transmembrane</keyword>
<dbReference type="EnsemblMetazoa" id="MDOA000358-RA">
    <property type="protein sequence ID" value="MDOA000358-PA"/>
    <property type="gene ID" value="MDOA000358"/>
</dbReference>
<dbReference type="AlphaFoldDB" id="A0A1I8M1S1"/>
<evidence type="ECO:0000256" key="1">
    <source>
        <dbReference type="SAM" id="Phobius"/>
    </source>
</evidence>
<proteinExistence type="predicted"/>
<keyword evidence="1" id="KW-1133">Transmembrane helix</keyword>
<dbReference type="VEuPathDB" id="VectorBase:MDOMA2_013860"/>
<organism evidence="2">
    <name type="scientific">Musca domestica</name>
    <name type="common">House fly</name>
    <dbReference type="NCBI Taxonomy" id="7370"/>
    <lineage>
        <taxon>Eukaryota</taxon>
        <taxon>Metazoa</taxon>
        <taxon>Ecdysozoa</taxon>
        <taxon>Arthropoda</taxon>
        <taxon>Hexapoda</taxon>
        <taxon>Insecta</taxon>
        <taxon>Pterygota</taxon>
        <taxon>Neoptera</taxon>
        <taxon>Endopterygota</taxon>
        <taxon>Diptera</taxon>
        <taxon>Brachycera</taxon>
        <taxon>Muscomorpha</taxon>
        <taxon>Muscoidea</taxon>
        <taxon>Muscidae</taxon>
        <taxon>Musca</taxon>
    </lineage>
</organism>